<dbReference type="PANTHER" id="PTHR12697">
    <property type="entry name" value="PBS LYASE HEAT-LIKE PROTEIN"/>
    <property type="match status" value="1"/>
</dbReference>
<dbReference type="STRING" id="13706.A0A1X2H958"/>
<evidence type="ECO:0000313" key="11">
    <source>
        <dbReference type="EMBL" id="ORY95078.1"/>
    </source>
</evidence>
<dbReference type="GO" id="GO:0046872">
    <property type="term" value="F:metal ion binding"/>
    <property type="evidence" value="ECO:0007669"/>
    <property type="project" value="UniProtKB-KW"/>
</dbReference>
<sequence>MAEQEIAHLNVDYDHLESVLCNTPGNVSLAERFRALFTLKNLPTERSIEIISKALSDESALLKHELTYCLGQIGNPKANDVLGRVLADTNEDEMVRHEAAEAMGAIGSLEAIGVLEKYLKDPSESVAETCELAIDKIKYDNDPKNKAEREATQSLYSSVDPAPPANTKSVKELGEQLMNPDLPLFERYRAMFGLREIGNTEAVEALALGLKDKSALFRHEIAYVFGQLQHPASVPSLTETLQDANEAYMVRHEAAEALGSIATPRSSRLSRLSSRTMSASSAKAVSWLWTCMSTRPVATSNTRTVSNRRTSRTCILSNWLS</sequence>
<dbReference type="HAMAP" id="MF_03101">
    <property type="entry name" value="Deoxyhypusine_hydroxylase"/>
    <property type="match status" value="1"/>
</dbReference>
<comment type="pathway">
    <text evidence="3">Protein modification; eIF5A hypusination.</text>
</comment>
<dbReference type="EC" id="1.14.99.29" evidence="4"/>
<comment type="cofactor">
    <cofactor evidence="2">
        <name>Fe(2+)</name>
        <dbReference type="ChEBI" id="CHEBI:29033"/>
    </cofactor>
</comment>
<accession>A0A1X2H958</accession>
<keyword evidence="7" id="KW-0560">Oxidoreductase</keyword>
<dbReference type="InterPro" id="IPR016024">
    <property type="entry name" value="ARM-type_fold"/>
</dbReference>
<evidence type="ECO:0000256" key="9">
    <source>
        <dbReference type="ARBA" id="ARBA00023033"/>
    </source>
</evidence>
<dbReference type="Proteomes" id="UP000242180">
    <property type="component" value="Unassembled WGS sequence"/>
</dbReference>
<protein>
    <recommendedName>
        <fullName evidence="4">deoxyhypusine monooxygenase</fullName>
        <ecNumber evidence="4">1.14.99.29</ecNumber>
    </recommendedName>
</protein>
<evidence type="ECO:0000256" key="1">
    <source>
        <dbReference type="ARBA" id="ARBA00000068"/>
    </source>
</evidence>
<dbReference type="UniPathway" id="UPA00354"/>
<dbReference type="InterPro" id="IPR027517">
    <property type="entry name" value="Deoxyhypusine_hydroxylase"/>
</dbReference>
<evidence type="ECO:0000256" key="6">
    <source>
        <dbReference type="ARBA" id="ARBA00022737"/>
    </source>
</evidence>
<dbReference type="OrthoDB" id="421002at2759"/>
<evidence type="ECO:0000256" key="7">
    <source>
        <dbReference type="ARBA" id="ARBA00023002"/>
    </source>
</evidence>
<organism evidence="11 12">
    <name type="scientific">Syncephalastrum racemosum</name>
    <name type="common">Filamentous fungus</name>
    <dbReference type="NCBI Taxonomy" id="13706"/>
    <lineage>
        <taxon>Eukaryota</taxon>
        <taxon>Fungi</taxon>
        <taxon>Fungi incertae sedis</taxon>
        <taxon>Mucoromycota</taxon>
        <taxon>Mucoromycotina</taxon>
        <taxon>Mucoromycetes</taxon>
        <taxon>Mucorales</taxon>
        <taxon>Syncephalastraceae</taxon>
        <taxon>Syncephalastrum</taxon>
    </lineage>
</organism>
<keyword evidence="10" id="KW-0386">Hypusine biosynthesis</keyword>
<evidence type="ECO:0000256" key="8">
    <source>
        <dbReference type="ARBA" id="ARBA00023004"/>
    </source>
</evidence>
<dbReference type="FunCoup" id="A0A1X2H958">
    <property type="interactions" value="380"/>
</dbReference>
<keyword evidence="8" id="KW-0408">Iron</keyword>
<dbReference type="InParanoid" id="A0A1X2H958"/>
<dbReference type="SMART" id="SM00567">
    <property type="entry name" value="EZ_HEAT"/>
    <property type="match status" value="6"/>
</dbReference>
<dbReference type="Pfam" id="PF13646">
    <property type="entry name" value="HEAT_2"/>
    <property type="match status" value="2"/>
</dbReference>
<evidence type="ECO:0000256" key="10">
    <source>
        <dbReference type="ARBA" id="ARBA00023256"/>
    </source>
</evidence>
<evidence type="ECO:0000256" key="5">
    <source>
        <dbReference type="ARBA" id="ARBA00022723"/>
    </source>
</evidence>
<feature type="non-terminal residue" evidence="11">
    <location>
        <position position="321"/>
    </location>
</feature>
<proteinExistence type="inferred from homology"/>
<dbReference type="AlphaFoldDB" id="A0A1X2H958"/>
<reference evidence="11 12" key="1">
    <citation type="submission" date="2016-07" db="EMBL/GenBank/DDBJ databases">
        <title>Pervasive Adenine N6-methylation of Active Genes in Fungi.</title>
        <authorList>
            <consortium name="DOE Joint Genome Institute"/>
            <person name="Mondo S.J."/>
            <person name="Dannebaum R.O."/>
            <person name="Kuo R.C."/>
            <person name="Labutti K."/>
            <person name="Haridas S."/>
            <person name="Kuo A."/>
            <person name="Salamov A."/>
            <person name="Ahrendt S.R."/>
            <person name="Lipzen A."/>
            <person name="Sullivan W."/>
            <person name="Andreopoulos W.B."/>
            <person name="Clum A."/>
            <person name="Lindquist E."/>
            <person name="Daum C."/>
            <person name="Ramamoorthy G.K."/>
            <person name="Gryganskyi A."/>
            <person name="Culley D."/>
            <person name="Magnuson J.K."/>
            <person name="James T.Y."/>
            <person name="O'Malley M.A."/>
            <person name="Stajich J.E."/>
            <person name="Spatafora J.W."/>
            <person name="Visel A."/>
            <person name="Grigoriev I.V."/>
        </authorList>
    </citation>
    <scope>NUCLEOTIDE SEQUENCE [LARGE SCALE GENOMIC DNA]</scope>
    <source>
        <strain evidence="11 12">NRRL 2496</strain>
    </source>
</reference>
<gene>
    <name evidence="11" type="ORF">BCR43DRAFT_495111</name>
</gene>
<dbReference type="InterPro" id="IPR011989">
    <property type="entry name" value="ARM-like"/>
</dbReference>
<keyword evidence="12" id="KW-1185">Reference proteome</keyword>
<dbReference type="InterPro" id="IPR004155">
    <property type="entry name" value="PBS_lyase_HEAT"/>
</dbReference>
<keyword evidence="9" id="KW-0503">Monooxygenase</keyword>
<dbReference type="GO" id="GO:0019135">
    <property type="term" value="F:deoxyhypusine monooxygenase activity"/>
    <property type="evidence" value="ECO:0007669"/>
    <property type="project" value="UniProtKB-EC"/>
</dbReference>
<keyword evidence="5" id="KW-0479">Metal-binding</keyword>
<name>A0A1X2H958_SYNRA</name>
<evidence type="ECO:0000256" key="4">
    <source>
        <dbReference type="ARBA" id="ARBA00012606"/>
    </source>
</evidence>
<comment type="caution">
    <text evidence="11">The sequence shown here is derived from an EMBL/GenBank/DDBJ whole genome shotgun (WGS) entry which is preliminary data.</text>
</comment>
<keyword evidence="6" id="KW-0677">Repeat</keyword>
<evidence type="ECO:0000313" key="12">
    <source>
        <dbReference type="Proteomes" id="UP000242180"/>
    </source>
</evidence>
<dbReference type="SUPFAM" id="SSF48371">
    <property type="entry name" value="ARM repeat"/>
    <property type="match status" value="1"/>
</dbReference>
<comment type="catalytic activity">
    <reaction evidence="1">
        <text>[eIF5A protein]-deoxyhypusine + AH2 + O2 = [eIF5A protein]-hypusine + A + H2O</text>
        <dbReference type="Rhea" id="RHEA:14101"/>
        <dbReference type="Rhea" id="RHEA-COMP:10144"/>
        <dbReference type="Rhea" id="RHEA-COMP:12592"/>
        <dbReference type="ChEBI" id="CHEBI:13193"/>
        <dbReference type="ChEBI" id="CHEBI:15377"/>
        <dbReference type="ChEBI" id="CHEBI:15379"/>
        <dbReference type="ChEBI" id="CHEBI:17499"/>
        <dbReference type="ChEBI" id="CHEBI:82657"/>
        <dbReference type="ChEBI" id="CHEBI:91175"/>
        <dbReference type="EC" id="1.14.99.29"/>
    </reaction>
</comment>
<evidence type="ECO:0000256" key="3">
    <source>
        <dbReference type="ARBA" id="ARBA00005041"/>
    </source>
</evidence>
<evidence type="ECO:0000256" key="2">
    <source>
        <dbReference type="ARBA" id="ARBA00001954"/>
    </source>
</evidence>
<dbReference type="Gene3D" id="1.25.10.10">
    <property type="entry name" value="Leucine-rich Repeat Variant"/>
    <property type="match status" value="2"/>
</dbReference>
<dbReference type="PANTHER" id="PTHR12697:SF5">
    <property type="entry name" value="DEOXYHYPUSINE HYDROXYLASE"/>
    <property type="match status" value="1"/>
</dbReference>
<dbReference type="EMBL" id="MCGN01000007">
    <property type="protein sequence ID" value="ORY95078.1"/>
    <property type="molecule type" value="Genomic_DNA"/>
</dbReference>